<comment type="caution">
    <text evidence="2">The sequence shown here is derived from an EMBL/GenBank/DDBJ whole genome shotgun (WGS) entry which is preliminary data.</text>
</comment>
<proteinExistence type="predicted"/>
<feature type="compositionally biased region" description="Polar residues" evidence="1">
    <location>
        <begin position="672"/>
        <end position="684"/>
    </location>
</feature>
<accession>A0A3A2Z5L1</accession>
<feature type="compositionally biased region" description="Polar residues" evidence="1">
    <location>
        <begin position="808"/>
        <end position="823"/>
    </location>
</feature>
<dbReference type="OrthoDB" id="5401902at2759"/>
<feature type="region of interest" description="Disordered" evidence="1">
    <location>
        <begin position="592"/>
        <end position="631"/>
    </location>
</feature>
<evidence type="ECO:0000313" key="3">
    <source>
        <dbReference type="Proteomes" id="UP000266188"/>
    </source>
</evidence>
<feature type="compositionally biased region" description="Polar residues" evidence="1">
    <location>
        <begin position="652"/>
        <end position="662"/>
    </location>
</feature>
<sequence length="872" mass="94586">MKYDIQTLLALSQNARPEIERFRAQALGQNLPQKRKGNFSALSERSTTRSRQTSNFSNRSELGSSISGPSLRLPSRQPKNPPRGTLAQNDTGFARFLKEHSSPKHQRVTAGGRIVPMDPSTPAPKMKPLVKKADTKDGDGGSNALPRGGQRNRAQRRSSRSTGKGNNTSDVPGASGILVDQVKLANGNGALAQYLQAPGVFPNLSPASIAPTMLLSGSTLPFGSQLLQAEQQTEEYLKALQDCAGYGFSDRIWLPGTNQSMYPQNSAASFLSALGQPHSSVSGLSPDFSTGANFIPMAPSATTSGTSFDYICSNFGATGFPLPNNQIPLISQPVPGPGASQGGVESTTVQGAIKEYEALSGQLARLDRYMALHTWDLDPHSKKLLVEQRMSLVRELDTVRLYKEQLELGFGQVKYTNAQKGAGTRASTGQLPLGDFTNQAVQIPRFSAPGTNSLPVTLSGPGISTGYQYMLPVNEQISTGFQWPSKGNLYSFDNGLGFGELATISDLYEPEKEYYEEEYSMNPVPEKQSVRCSATNSNNVEHLGGNDDWEAPTKPAPPDISRIYRKIEEATARGVPIDGLLQELATVTTKLARKASEGRNGSSHVAPNPSSKKTVSPIKCDPSATEPGRIIRAHPRTHAIGRLWKSEEHVPVSNSPGNTPYETDNEDEAESCASSLSTTNSWATIQDGGKQWNMEKAPENENNGEAKDKPLNENNGALEQAAPVNSQASNLRDIIDLIQKANVDKTSRKPSSTSTKQSCHQLLTPCFDKDPSLNPRKSAALAVSQTVNAHAFLPPFDGAWDSPALGSYQDSNGSGNNTTQEPNQVHGLWNMRKDRTRPSPAVLREFFTRIEEEERSMVQRYQTMDPVMWQLG</sequence>
<feature type="compositionally biased region" description="Low complexity" evidence="1">
    <location>
        <begin position="43"/>
        <end position="60"/>
    </location>
</feature>
<gene>
    <name evidence="2" type="ORF">PHISCL_09276</name>
</gene>
<keyword evidence="3" id="KW-1185">Reference proteome</keyword>
<organism evidence="2 3">
    <name type="scientific">Aspergillus sclerotialis</name>
    <dbReference type="NCBI Taxonomy" id="2070753"/>
    <lineage>
        <taxon>Eukaryota</taxon>
        <taxon>Fungi</taxon>
        <taxon>Dikarya</taxon>
        <taxon>Ascomycota</taxon>
        <taxon>Pezizomycotina</taxon>
        <taxon>Eurotiomycetes</taxon>
        <taxon>Eurotiomycetidae</taxon>
        <taxon>Eurotiales</taxon>
        <taxon>Aspergillaceae</taxon>
        <taxon>Aspergillus</taxon>
        <taxon>Aspergillus subgen. Polypaecilum</taxon>
    </lineage>
</organism>
<dbReference type="EMBL" id="MVGC01000561">
    <property type="protein sequence ID" value="RJE18388.1"/>
    <property type="molecule type" value="Genomic_DNA"/>
</dbReference>
<feature type="region of interest" description="Disordered" evidence="1">
    <location>
        <begin position="804"/>
        <end position="825"/>
    </location>
</feature>
<evidence type="ECO:0000313" key="2">
    <source>
        <dbReference type="EMBL" id="RJE18388.1"/>
    </source>
</evidence>
<feature type="compositionally biased region" description="Basic and acidic residues" evidence="1">
    <location>
        <begin position="696"/>
        <end position="711"/>
    </location>
</feature>
<feature type="region of interest" description="Disordered" evidence="1">
    <location>
        <begin position="643"/>
        <end position="713"/>
    </location>
</feature>
<feature type="compositionally biased region" description="Polar residues" evidence="1">
    <location>
        <begin position="599"/>
        <end position="614"/>
    </location>
</feature>
<name>A0A3A2Z5L1_9EURO</name>
<dbReference type="AlphaFoldDB" id="A0A3A2Z5L1"/>
<dbReference type="Proteomes" id="UP000266188">
    <property type="component" value="Unassembled WGS sequence"/>
</dbReference>
<feature type="region of interest" description="Disordered" evidence="1">
    <location>
        <begin position="27"/>
        <end position="174"/>
    </location>
</feature>
<reference evidence="3" key="1">
    <citation type="submission" date="2017-02" db="EMBL/GenBank/DDBJ databases">
        <authorList>
            <person name="Tafer H."/>
            <person name="Lopandic K."/>
        </authorList>
    </citation>
    <scope>NUCLEOTIDE SEQUENCE [LARGE SCALE GENOMIC DNA]</scope>
    <source>
        <strain evidence="3">CBS 366.77</strain>
    </source>
</reference>
<protein>
    <submittedName>
        <fullName evidence="2">Uncharacterized protein</fullName>
    </submittedName>
</protein>
<evidence type="ECO:0000256" key="1">
    <source>
        <dbReference type="SAM" id="MobiDB-lite"/>
    </source>
</evidence>